<dbReference type="GO" id="GO:0016757">
    <property type="term" value="F:glycosyltransferase activity"/>
    <property type="evidence" value="ECO:0007669"/>
    <property type="project" value="UniProtKB-KW"/>
</dbReference>
<evidence type="ECO:0000313" key="5">
    <source>
        <dbReference type="Proteomes" id="UP000249354"/>
    </source>
</evidence>
<reference evidence="5" key="1">
    <citation type="submission" date="2018-04" db="EMBL/GenBank/DDBJ databases">
        <authorList>
            <person name="Cornet L."/>
        </authorList>
    </citation>
    <scope>NUCLEOTIDE SEQUENCE [LARGE SCALE GENOMIC DNA]</scope>
</reference>
<comment type="caution">
    <text evidence="4">The sequence shown here is derived from an EMBL/GenBank/DDBJ whole genome shotgun (WGS) entry which is preliminary data.</text>
</comment>
<dbReference type="AlphaFoldDB" id="A0A2W4U5N9"/>
<dbReference type="PANTHER" id="PTHR43363">
    <property type="entry name" value="HYPOXANTHINE PHOSPHORIBOSYLTRANSFERASE"/>
    <property type="match status" value="1"/>
</dbReference>
<dbReference type="EMBL" id="QBMC01000146">
    <property type="protein sequence ID" value="PZO12529.1"/>
    <property type="molecule type" value="Genomic_DNA"/>
</dbReference>
<sequence>MTDLHISWSDYHQNIEQLALMVHRSGWEFNQIVCLAKGGLRIGDIICRISNQPLAILSTASYGGEGNRTRGSITFSQDLSMTTANLGSRILLVDDLVDSGQSLKRSISWLHNKYGFYIDEIRTAVLWHKDCSVITPDYALHYLDNNPWIHQPFEHYEEMDWDKLKAAHSE</sequence>
<gene>
    <name evidence="4" type="ORF">DCF25_17420</name>
</gene>
<dbReference type="InterPro" id="IPR000836">
    <property type="entry name" value="PRTase_dom"/>
</dbReference>
<reference evidence="4 5" key="2">
    <citation type="submission" date="2018-06" db="EMBL/GenBank/DDBJ databases">
        <title>Metagenomic assembly of (sub)arctic Cyanobacteria and their associated microbiome from non-axenic cultures.</title>
        <authorList>
            <person name="Baurain D."/>
        </authorList>
    </citation>
    <scope>NUCLEOTIDE SEQUENCE [LARGE SCALE GENOMIC DNA]</scope>
    <source>
        <strain evidence="4">ULC129bin1</strain>
    </source>
</reference>
<proteinExistence type="predicted"/>
<dbReference type="InterPro" id="IPR029057">
    <property type="entry name" value="PRTase-like"/>
</dbReference>
<evidence type="ECO:0000256" key="1">
    <source>
        <dbReference type="ARBA" id="ARBA00022676"/>
    </source>
</evidence>
<protein>
    <submittedName>
        <fullName evidence="4">Phosphoribosyltransferase</fullName>
    </submittedName>
</protein>
<dbReference type="CDD" id="cd06223">
    <property type="entry name" value="PRTases_typeI"/>
    <property type="match status" value="1"/>
</dbReference>
<feature type="domain" description="Phosphoribosyltransferase" evidence="3">
    <location>
        <begin position="7"/>
        <end position="157"/>
    </location>
</feature>
<organism evidence="4 5">
    <name type="scientific">Leptolyngbya foveolarum</name>
    <dbReference type="NCBI Taxonomy" id="47253"/>
    <lineage>
        <taxon>Bacteria</taxon>
        <taxon>Bacillati</taxon>
        <taxon>Cyanobacteriota</taxon>
        <taxon>Cyanophyceae</taxon>
        <taxon>Leptolyngbyales</taxon>
        <taxon>Leptolyngbyaceae</taxon>
        <taxon>Leptolyngbya group</taxon>
        <taxon>Leptolyngbya</taxon>
    </lineage>
</organism>
<keyword evidence="1 4" id="KW-0328">Glycosyltransferase</keyword>
<dbReference type="Pfam" id="PF00156">
    <property type="entry name" value="Pribosyltran"/>
    <property type="match status" value="1"/>
</dbReference>
<dbReference type="SUPFAM" id="SSF53271">
    <property type="entry name" value="PRTase-like"/>
    <property type="match status" value="1"/>
</dbReference>
<evidence type="ECO:0000313" key="4">
    <source>
        <dbReference type="EMBL" id="PZO12529.1"/>
    </source>
</evidence>
<accession>A0A2W4U5N9</accession>
<name>A0A2W4U5N9_9CYAN</name>
<dbReference type="PANTHER" id="PTHR43363:SF1">
    <property type="entry name" value="HYPOXANTHINE-GUANINE PHOSPHORIBOSYLTRANSFERASE"/>
    <property type="match status" value="1"/>
</dbReference>
<dbReference type="Proteomes" id="UP000249354">
    <property type="component" value="Unassembled WGS sequence"/>
</dbReference>
<keyword evidence="2 4" id="KW-0808">Transferase</keyword>
<evidence type="ECO:0000256" key="2">
    <source>
        <dbReference type="ARBA" id="ARBA00022679"/>
    </source>
</evidence>
<evidence type="ECO:0000259" key="3">
    <source>
        <dbReference type="Pfam" id="PF00156"/>
    </source>
</evidence>
<dbReference type="Gene3D" id="3.40.50.2020">
    <property type="match status" value="1"/>
</dbReference>